<dbReference type="Pfam" id="PF00589">
    <property type="entry name" value="Phage_integrase"/>
    <property type="match status" value="1"/>
</dbReference>
<dbReference type="RefSeq" id="WP_199567668.1">
    <property type="nucleotide sequence ID" value="NZ_JAENBP010000003.1"/>
</dbReference>
<name>A0A934PAC7_9STRE</name>
<dbReference type="GO" id="GO:0003677">
    <property type="term" value="F:DNA binding"/>
    <property type="evidence" value="ECO:0007669"/>
    <property type="project" value="UniProtKB-UniRule"/>
</dbReference>
<dbReference type="InterPro" id="IPR044068">
    <property type="entry name" value="CB"/>
</dbReference>
<gene>
    <name evidence="8" type="primary">xerD</name>
    <name evidence="8" type="ORF">JHK64_03735</name>
</gene>
<comment type="caution">
    <text evidence="8">The sequence shown here is derived from an EMBL/GenBank/DDBJ whole genome shotgun (WGS) entry which is preliminary data.</text>
</comment>
<dbReference type="Gene3D" id="1.10.443.10">
    <property type="entry name" value="Intergrase catalytic core"/>
    <property type="match status" value="1"/>
</dbReference>
<dbReference type="GO" id="GO:0005737">
    <property type="term" value="C:cytoplasm"/>
    <property type="evidence" value="ECO:0007669"/>
    <property type="project" value="UniProtKB-SubCell"/>
</dbReference>
<dbReference type="InterPro" id="IPR013762">
    <property type="entry name" value="Integrase-like_cat_sf"/>
</dbReference>
<dbReference type="Proteomes" id="UP000644875">
    <property type="component" value="Unassembled WGS sequence"/>
</dbReference>
<keyword evidence="3 5" id="KW-0238">DNA-binding</keyword>
<organism evidence="8 9">
    <name type="scientific">Streptococcus zalophi</name>
    <dbReference type="NCBI Taxonomy" id="640031"/>
    <lineage>
        <taxon>Bacteria</taxon>
        <taxon>Bacillati</taxon>
        <taxon>Bacillota</taxon>
        <taxon>Bacilli</taxon>
        <taxon>Lactobacillales</taxon>
        <taxon>Streptococcaceae</taxon>
        <taxon>Streptococcus</taxon>
    </lineage>
</organism>
<evidence type="ECO:0000256" key="5">
    <source>
        <dbReference type="HAMAP-Rule" id="MF_01817"/>
    </source>
</evidence>
<dbReference type="NCBIfam" id="NF002685">
    <property type="entry name" value="PRK02436.1"/>
    <property type="match status" value="1"/>
</dbReference>
<dbReference type="PROSITE" id="PS51900">
    <property type="entry name" value="CB"/>
    <property type="match status" value="1"/>
</dbReference>
<dbReference type="InterPro" id="IPR020876">
    <property type="entry name" value="Tyrosine_recombinase_XerD-like"/>
</dbReference>
<dbReference type="InterPro" id="IPR010998">
    <property type="entry name" value="Integrase_recombinase_N"/>
</dbReference>
<reference evidence="8 9" key="1">
    <citation type="journal article" date="2021" name="Int. J. Syst. Evol. Microbiol.">
        <title>Streptococcus vicugnae sp. nov., isolated from faeces of alpacas (Vicugna pacos) and cattle (Bos taurus), Streptococcus zalophi sp. nov., and Streptococcus pacificus sp. nov., isolated from respiratory tract of California sea lions (Zalophus californianus).</title>
        <authorList>
            <person name="Volokhov D.V."/>
            <person name="Zagorodnyaya T.A."/>
            <person name="Shen Z."/>
            <person name="Blom J."/>
            <person name="Furtak V.A."/>
            <person name="Eisenberg T."/>
            <person name="Fan P."/>
            <person name="Jeong K.C."/>
            <person name="Gao Y."/>
            <person name="Zhang S."/>
            <person name="Amselle M."/>
        </authorList>
    </citation>
    <scope>NUCLEOTIDE SEQUENCE [LARGE SCALE GENOMIC DNA]</scope>
    <source>
        <strain evidence="9">CSL7508-lung</strain>
    </source>
</reference>
<evidence type="ECO:0000256" key="3">
    <source>
        <dbReference type="ARBA" id="ARBA00023125"/>
    </source>
</evidence>
<dbReference type="Gene3D" id="1.10.150.130">
    <property type="match status" value="1"/>
</dbReference>
<proteinExistence type="inferred from homology"/>
<evidence type="ECO:0000256" key="2">
    <source>
        <dbReference type="ARBA" id="ARBA00022908"/>
    </source>
</evidence>
<evidence type="ECO:0000313" key="8">
    <source>
        <dbReference type="EMBL" id="MBJ8349745.1"/>
    </source>
</evidence>
<comment type="function">
    <text evidence="5">Putative tyrosine recombinase. Not involved in the cutting and rejoining of the recombining DNA molecules on dif(SL) site.</text>
</comment>
<dbReference type="InterPro" id="IPR011010">
    <property type="entry name" value="DNA_brk_join_enz"/>
</dbReference>
<dbReference type="HAMAP" id="MF_01817">
    <property type="entry name" value="Recomb_XerD_like"/>
    <property type="match status" value="1"/>
</dbReference>
<accession>A0A934PAC7</accession>
<keyword evidence="1 5" id="KW-0963">Cytoplasm</keyword>
<feature type="active site" description="O-(3'-phospho-DNA)-tyrosine intermediate" evidence="5">
    <location>
        <position position="243"/>
    </location>
</feature>
<dbReference type="SUPFAM" id="SSF56349">
    <property type="entry name" value="DNA breaking-rejoining enzymes"/>
    <property type="match status" value="1"/>
</dbReference>
<dbReference type="PROSITE" id="PS51898">
    <property type="entry name" value="TYR_RECOMBINASE"/>
    <property type="match status" value="1"/>
</dbReference>
<protein>
    <recommendedName>
        <fullName evidence="5">Tyrosine recombinase XerD-like</fullName>
    </recommendedName>
</protein>
<keyword evidence="2 5" id="KW-0229">DNA integration</keyword>
<evidence type="ECO:0000313" key="9">
    <source>
        <dbReference type="Proteomes" id="UP000644875"/>
    </source>
</evidence>
<sequence>MKTLINHFLASKKLSENSRLSYQYDLLQFLTIVEKKLSRDKLHLYQDYLSTLTLSVQKRKQSVVNQFLYFLYEEEKIDTFLKLKKVKQFGGVDSFVVGLEDLSTFYEETPFLDGQLIALMIISLGLLPNELLLIKSEDISLDFKVITIKKEQHRRILTLPDDLMGYLEGRLSNEYLFDNKGKPYSRQWLFNQLTTFLTSIDCSSMSAQTLRKQYILKEINRGVDRYTLAKQLGLKTSTTLEKYYKH</sequence>
<feature type="domain" description="Core-binding (CB)" evidence="7">
    <location>
        <begin position="1"/>
        <end position="72"/>
    </location>
</feature>
<comment type="similarity">
    <text evidence="5">Belongs to the 'phage' integrase family. XerD-like subfamily.</text>
</comment>
<comment type="subcellular location">
    <subcellularLocation>
        <location evidence="5">Cytoplasm</location>
    </subcellularLocation>
</comment>
<evidence type="ECO:0000259" key="7">
    <source>
        <dbReference type="PROSITE" id="PS51900"/>
    </source>
</evidence>
<evidence type="ECO:0000259" key="6">
    <source>
        <dbReference type="PROSITE" id="PS51898"/>
    </source>
</evidence>
<dbReference type="GO" id="GO:0009037">
    <property type="term" value="F:tyrosine-based site-specific recombinase activity"/>
    <property type="evidence" value="ECO:0007669"/>
    <property type="project" value="UniProtKB-UniRule"/>
</dbReference>
<dbReference type="GO" id="GO:0006313">
    <property type="term" value="P:DNA transposition"/>
    <property type="evidence" value="ECO:0007669"/>
    <property type="project" value="UniProtKB-UniRule"/>
</dbReference>
<keyword evidence="4 5" id="KW-0233">DNA recombination</keyword>
<keyword evidence="9" id="KW-1185">Reference proteome</keyword>
<evidence type="ECO:0000256" key="1">
    <source>
        <dbReference type="ARBA" id="ARBA00022490"/>
    </source>
</evidence>
<feature type="domain" description="Tyr recombinase" evidence="6">
    <location>
        <begin position="92"/>
        <end position="246"/>
    </location>
</feature>
<dbReference type="EMBL" id="JAENBP010000003">
    <property type="protein sequence ID" value="MBJ8349745.1"/>
    <property type="molecule type" value="Genomic_DNA"/>
</dbReference>
<evidence type="ECO:0000256" key="4">
    <source>
        <dbReference type="ARBA" id="ARBA00023172"/>
    </source>
</evidence>
<dbReference type="InterPro" id="IPR002104">
    <property type="entry name" value="Integrase_catalytic"/>
</dbReference>
<dbReference type="AlphaFoldDB" id="A0A934PAC7"/>